<dbReference type="RefSeq" id="WP_137011404.1">
    <property type="nucleotide sequence ID" value="NZ_SZPX01000001.1"/>
</dbReference>
<gene>
    <name evidence="2" type="ORF">FCU45_01035</name>
</gene>
<dbReference type="Proteomes" id="UP000309561">
    <property type="component" value="Unassembled WGS sequence"/>
</dbReference>
<evidence type="ECO:0008006" key="4">
    <source>
        <dbReference type="Google" id="ProtNLM"/>
    </source>
</evidence>
<keyword evidence="3" id="KW-1185">Reference proteome</keyword>
<protein>
    <recommendedName>
        <fullName evidence="4">Copper resistance protein D domain-containing protein</fullName>
    </recommendedName>
</protein>
<feature type="transmembrane region" description="Helical" evidence="1">
    <location>
        <begin position="6"/>
        <end position="30"/>
    </location>
</feature>
<dbReference type="AlphaFoldDB" id="A0A4U2ZA14"/>
<evidence type="ECO:0000313" key="2">
    <source>
        <dbReference type="EMBL" id="TKI71004.1"/>
    </source>
</evidence>
<sequence length="151" mass="17367">MVDIVLYIHILGATAWIGGALLLFALGILLKGKEAQEQTYEYLGPLYGYFETFWLVVLLSTGTFLFFNFNLIDVLTLDIDESKLGYMMSNKLFYVGAITLFTIVHMRIALKTHKNERTIVQKIVSRASSMMIFFLNLIVLWYAMQLRHILS</sequence>
<evidence type="ECO:0000256" key="1">
    <source>
        <dbReference type="SAM" id="Phobius"/>
    </source>
</evidence>
<evidence type="ECO:0000313" key="3">
    <source>
        <dbReference type="Proteomes" id="UP000309561"/>
    </source>
</evidence>
<comment type="caution">
    <text evidence="2">The sequence shown here is derived from an EMBL/GenBank/DDBJ whole genome shotgun (WGS) entry which is preliminary data.</text>
</comment>
<dbReference type="EMBL" id="SZPX01000001">
    <property type="protein sequence ID" value="TKI71004.1"/>
    <property type="molecule type" value="Genomic_DNA"/>
</dbReference>
<keyword evidence="1" id="KW-0472">Membrane</keyword>
<name>A0A4U2ZA14_9BACT</name>
<reference evidence="2 3" key="1">
    <citation type="submission" date="2019-04" db="EMBL/GenBank/DDBJ databases">
        <title>Sulfurimonas crateris sp. nov. a facultative anaerobic sulfur-oxidizing chemolithautotrophic bacterium isolated from a terrestrial mud vulcano.</title>
        <authorList>
            <person name="Ratnikova N.M."/>
            <person name="Slobodkin A.I."/>
            <person name="Merkel A.Y."/>
            <person name="Novikov A."/>
            <person name="Bonch-Osmolovskaya E.A."/>
            <person name="Slobodkina G.B."/>
        </authorList>
    </citation>
    <scope>NUCLEOTIDE SEQUENCE [LARGE SCALE GENOMIC DNA]</scope>
    <source>
        <strain evidence="2 3">SN118</strain>
    </source>
</reference>
<dbReference type="OrthoDB" id="5365621at2"/>
<feature type="transmembrane region" description="Helical" evidence="1">
    <location>
        <begin position="51"/>
        <end position="72"/>
    </location>
</feature>
<proteinExistence type="predicted"/>
<accession>A0A4U2ZA14</accession>
<keyword evidence="1" id="KW-0812">Transmembrane</keyword>
<feature type="transmembrane region" description="Helical" evidence="1">
    <location>
        <begin position="131"/>
        <end position="150"/>
    </location>
</feature>
<organism evidence="2 3">
    <name type="scientific">Sulfurimonas crateris</name>
    <dbReference type="NCBI Taxonomy" id="2574727"/>
    <lineage>
        <taxon>Bacteria</taxon>
        <taxon>Pseudomonadati</taxon>
        <taxon>Campylobacterota</taxon>
        <taxon>Epsilonproteobacteria</taxon>
        <taxon>Campylobacterales</taxon>
        <taxon>Sulfurimonadaceae</taxon>
        <taxon>Sulfurimonas</taxon>
    </lineage>
</organism>
<keyword evidence="1" id="KW-1133">Transmembrane helix</keyword>
<feature type="transmembrane region" description="Helical" evidence="1">
    <location>
        <begin position="92"/>
        <end position="110"/>
    </location>
</feature>